<dbReference type="AlphaFoldDB" id="A0A915K4G9"/>
<feature type="region of interest" description="Disordered" evidence="1">
    <location>
        <begin position="26"/>
        <end position="48"/>
    </location>
</feature>
<dbReference type="Proteomes" id="UP000887565">
    <property type="component" value="Unplaced"/>
</dbReference>
<organism evidence="2 3">
    <name type="scientific">Romanomermis culicivorax</name>
    <name type="common">Nematode worm</name>
    <dbReference type="NCBI Taxonomy" id="13658"/>
    <lineage>
        <taxon>Eukaryota</taxon>
        <taxon>Metazoa</taxon>
        <taxon>Ecdysozoa</taxon>
        <taxon>Nematoda</taxon>
        <taxon>Enoplea</taxon>
        <taxon>Dorylaimia</taxon>
        <taxon>Mermithida</taxon>
        <taxon>Mermithoidea</taxon>
        <taxon>Mermithidae</taxon>
        <taxon>Romanomermis</taxon>
    </lineage>
</organism>
<proteinExistence type="predicted"/>
<sequence length="48" mass="5497">MGLPAESELEDGRLNVYATELLEEEQQEEQLIEAASSSDKRKKLFEKN</sequence>
<name>A0A915K4G9_ROMCU</name>
<evidence type="ECO:0000313" key="2">
    <source>
        <dbReference type="Proteomes" id="UP000887565"/>
    </source>
</evidence>
<dbReference type="WBParaSite" id="nRc.2.0.1.t33228-RA">
    <property type="protein sequence ID" value="nRc.2.0.1.t33228-RA"/>
    <property type="gene ID" value="nRc.2.0.1.g33228"/>
</dbReference>
<protein>
    <submittedName>
        <fullName evidence="3">Uncharacterized protein</fullName>
    </submittedName>
</protein>
<evidence type="ECO:0000313" key="3">
    <source>
        <dbReference type="WBParaSite" id="nRc.2.0.1.t33228-RA"/>
    </source>
</evidence>
<keyword evidence="2" id="KW-1185">Reference proteome</keyword>
<reference evidence="3" key="1">
    <citation type="submission" date="2022-11" db="UniProtKB">
        <authorList>
            <consortium name="WormBaseParasite"/>
        </authorList>
    </citation>
    <scope>IDENTIFICATION</scope>
</reference>
<accession>A0A915K4G9</accession>
<evidence type="ECO:0000256" key="1">
    <source>
        <dbReference type="SAM" id="MobiDB-lite"/>
    </source>
</evidence>